<dbReference type="PANTHER" id="PTHR24248">
    <property type="entry name" value="ADRENERGIC RECEPTOR-RELATED G-PROTEIN COUPLED RECEPTOR"/>
    <property type="match status" value="1"/>
</dbReference>
<dbReference type="GO" id="GO:0043410">
    <property type="term" value="P:positive regulation of MAPK cascade"/>
    <property type="evidence" value="ECO:0007669"/>
    <property type="project" value="TreeGrafter"/>
</dbReference>
<dbReference type="PROSITE" id="PS00237">
    <property type="entry name" value="G_PROTEIN_RECEP_F1_1"/>
    <property type="match status" value="1"/>
</dbReference>
<dbReference type="GO" id="GO:0071880">
    <property type="term" value="P:adenylate cyclase-activating adrenergic receptor signaling pathway"/>
    <property type="evidence" value="ECO:0007669"/>
    <property type="project" value="TreeGrafter"/>
</dbReference>
<feature type="transmembrane region" description="Helical" evidence="10">
    <location>
        <begin position="79"/>
        <end position="107"/>
    </location>
</feature>
<gene>
    <name evidence="12" type="ORF">EG68_02616</name>
</gene>
<dbReference type="PRINTS" id="PR00237">
    <property type="entry name" value="GPCRRHODOPSN"/>
</dbReference>
<keyword evidence="5 9" id="KW-0297">G-protein coupled receptor</keyword>
<keyword evidence="3 9" id="KW-0812">Transmembrane</keyword>
<evidence type="ECO:0000256" key="9">
    <source>
        <dbReference type="RuleBase" id="RU000688"/>
    </source>
</evidence>
<feature type="domain" description="G-protein coupled receptors family 1 profile" evidence="11">
    <location>
        <begin position="27"/>
        <end position="396"/>
    </location>
</feature>
<keyword evidence="13" id="KW-1185">Reference proteome</keyword>
<dbReference type="SMART" id="SM01381">
    <property type="entry name" value="7TM_GPCR_Srsx"/>
    <property type="match status" value="1"/>
</dbReference>
<evidence type="ECO:0000256" key="1">
    <source>
        <dbReference type="ARBA" id="ARBA00004651"/>
    </source>
</evidence>
<dbReference type="EMBL" id="JTDE01000650">
    <property type="protein sequence ID" value="KAF7260671.1"/>
    <property type="molecule type" value="Genomic_DNA"/>
</dbReference>
<dbReference type="OrthoDB" id="5957871at2759"/>
<dbReference type="InterPro" id="IPR017452">
    <property type="entry name" value="GPCR_Rhodpsn_7TM"/>
</dbReference>
<comment type="caution">
    <text evidence="12">The sequence shown here is derived from an EMBL/GenBank/DDBJ whole genome shotgun (WGS) entry which is preliminary data.</text>
</comment>
<dbReference type="PROSITE" id="PS50262">
    <property type="entry name" value="G_PROTEIN_RECEP_F1_2"/>
    <property type="match status" value="1"/>
</dbReference>
<evidence type="ECO:0000256" key="7">
    <source>
        <dbReference type="ARBA" id="ARBA00023170"/>
    </source>
</evidence>
<feature type="transmembrane region" description="Helical" evidence="10">
    <location>
        <begin position="6"/>
        <end position="33"/>
    </location>
</feature>
<evidence type="ECO:0000259" key="11">
    <source>
        <dbReference type="PROSITE" id="PS50262"/>
    </source>
</evidence>
<evidence type="ECO:0000256" key="8">
    <source>
        <dbReference type="ARBA" id="ARBA00023224"/>
    </source>
</evidence>
<dbReference type="Pfam" id="PF00001">
    <property type="entry name" value="7tm_1"/>
    <property type="match status" value="1"/>
</dbReference>
<evidence type="ECO:0000313" key="12">
    <source>
        <dbReference type="EMBL" id="KAF7260671.1"/>
    </source>
</evidence>
<evidence type="ECO:0000256" key="3">
    <source>
        <dbReference type="ARBA" id="ARBA00022692"/>
    </source>
</evidence>
<dbReference type="Proteomes" id="UP000822476">
    <property type="component" value="Unassembled WGS sequence"/>
</dbReference>
<dbReference type="Gene3D" id="1.20.1070.10">
    <property type="entry name" value="Rhodopsin 7-helix transmembrane proteins"/>
    <property type="match status" value="2"/>
</dbReference>
<keyword evidence="4 10" id="KW-1133">Transmembrane helix</keyword>
<feature type="transmembrane region" description="Helical" evidence="10">
    <location>
        <begin position="128"/>
        <end position="149"/>
    </location>
</feature>
<keyword evidence="6 10" id="KW-0472">Membrane</keyword>
<sequence length="468" mass="53592">MINTETIPVVAALLTFFSMLTLLALIGNIIVVISVCKFPRLRSQFCFHILAGLAVADVCVTLFVMPWSMVNLGLDFWPFGMFLCSVWMSFDVMCCTASILHLGLVAFDRYLAIAYPLRYAVIVNKRRIRLCMTLIWLTSAAISFVPIHMGWYRPNEDNLNQDQWTENSSLFHVDRRQGRCELEVNPTYAVVSSMTSFYLPFLVCCILYGRILHIAHKQATHMRKIRVCSFRDTRVRDCHSVQEKISPREACPDQAKRRRRHSMVTKIDPREASSEPLSSQIKNCNCDIGMTHDKAEQSSSSQNTKPSFCTSCNTLTIRISLFRHSPRRISSTLRNELKAIRTIGLLLGFFSACWFPFFLAYLIQPFCTESCHVPRQLTTMLTWIGYANSAVNPILYGFMQRDFRTAFITLIAHPVYKCVCGWNRPQLTKTALLCNTDPQPNPGWVVIYNRQAFSDRVDLRLDNVGNEL</sequence>
<dbReference type="SUPFAM" id="SSF81321">
    <property type="entry name" value="Family A G protein-coupled receptor-like"/>
    <property type="match status" value="1"/>
</dbReference>
<feature type="transmembrane region" description="Helical" evidence="10">
    <location>
        <begin position="197"/>
        <end position="216"/>
    </location>
</feature>
<evidence type="ECO:0000256" key="4">
    <source>
        <dbReference type="ARBA" id="ARBA00022989"/>
    </source>
</evidence>
<keyword evidence="2" id="KW-1003">Cell membrane</keyword>
<evidence type="ECO:0000256" key="5">
    <source>
        <dbReference type="ARBA" id="ARBA00023040"/>
    </source>
</evidence>
<accession>A0A8S9Z6A3</accession>
<comment type="similarity">
    <text evidence="9">Belongs to the G-protein coupled receptor 1 family.</text>
</comment>
<comment type="subcellular location">
    <subcellularLocation>
        <location evidence="1">Cell membrane</location>
        <topology evidence="1">Multi-pass membrane protein</topology>
    </subcellularLocation>
</comment>
<dbReference type="GO" id="GO:0005886">
    <property type="term" value="C:plasma membrane"/>
    <property type="evidence" value="ECO:0007669"/>
    <property type="project" value="UniProtKB-SubCell"/>
</dbReference>
<reference evidence="12" key="1">
    <citation type="submission" date="2019-07" db="EMBL/GenBank/DDBJ databases">
        <title>Annotation for the trematode Paragonimus miyazaki's.</title>
        <authorList>
            <person name="Choi Y.-J."/>
        </authorList>
    </citation>
    <scope>NUCLEOTIDE SEQUENCE</scope>
    <source>
        <strain evidence="12">Japan</strain>
    </source>
</reference>
<protein>
    <recommendedName>
        <fullName evidence="11">G-protein coupled receptors family 1 profile domain-containing protein</fullName>
    </recommendedName>
</protein>
<organism evidence="12 13">
    <name type="scientific">Paragonimus skrjabini miyazakii</name>
    <dbReference type="NCBI Taxonomy" id="59628"/>
    <lineage>
        <taxon>Eukaryota</taxon>
        <taxon>Metazoa</taxon>
        <taxon>Spiralia</taxon>
        <taxon>Lophotrochozoa</taxon>
        <taxon>Platyhelminthes</taxon>
        <taxon>Trematoda</taxon>
        <taxon>Digenea</taxon>
        <taxon>Plagiorchiida</taxon>
        <taxon>Troglotremata</taxon>
        <taxon>Troglotrematidae</taxon>
        <taxon>Paragonimus</taxon>
    </lineage>
</organism>
<dbReference type="AlphaFoldDB" id="A0A8S9Z6A3"/>
<evidence type="ECO:0000256" key="2">
    <source>
        <dbReference type="ARBA" id="ARBA00022475"/>
    </source>
</evidence>
<evidence type="ECO:0000256" key="6">
    <source>
        <dbReference type="ARBA" id="ARBA00023136"/>
    </source>
</evidence>
<keyword evidence="8 9" id="KW-0807">Transducer</keyword>
<evidence type="ECO:0000256" key="10">
    <source>
        <dbReference type="SAM" id="Phobius"/>
    </source>
</evidence>
<feature type="transmembrane region" description="Helical" evidence="10">
    <location>
        <begin position="343"/>
        <end position="363"/>
    </location>
</feature>
<evidence type="ECO:0000313" key="13">
    <source>
        <dbReference type="Proteomes" id="UP000822476"/>
    </source>
</evidence>
<dbReference type="InterPro" id="IPR000276">
    <property type="entry name" value="GPCR_Rhodpsn"/>
</dbReference>
<keyword evidence="7 9" id="KW-0675">Receptor</keyword>
<dbReference type="GO" id="GO:0004930">
    <property type="term" value="F:G protein-coupled receptor activity"/>
    <property type="evidence" value="ECO:0007669"/>
    <property type="project" value="UniProtKB-KW"/>
</dbReference>
<proteinExistence type="inferred from homology"/>
<dbReference type="CDD" id="cd14967">
    <property type="entry name" value="7tmA_amine_R-like"/>
    <property type="match status" value="1"/>
</dbReference>
<name>A0A8S9Z6A3_9TREM</name>
<feature type="transmembrane region" description="Helical" evidence="10">
    <location>
        <begin position="45"/>
        <end position="67"/>
    </location>
</feature>
<dbReference type="PANTHER" id="PTHR24248:SF195">
    <property type="entry name" value="D(1) DOPAMINE RECEPTOR-LIKE"/>
    <property type="match status" value="1"/>
</dbReference>